<dbReference type="GO" id="GO:1990573">
    <property type="term" value="P:potassium ion import across plasma membrane"/>
    <property type="evidence" value="ECO:0007669"/>
    <property type="project" value="TreeGrafter"/>
</dbReference>
<dbReference type="Gene3D" id="2.70.150.10">
    <property type="entry name" value="Calcium-transporting ATPase, cytoplasmic transduction domain A"/>
    <property type="match status" value="1"/>
</dbReference>
<dbReference type="GO" id="GO:0030007">
    <property type="term" value="P:intracellular potassium ion homeostasis"/>
    <property type="evidence" value="ECO:0007669"/>
    <property type="project" value="TreeGrafter"/>
</dbReference>
<dbReference type="GO" id="GO:0005524">
    <property type="term" value="F:ATP binding"/>
    <property type="evidence" value="ECO:0007669"/>
    <property type="project" value="UniProtKB-KW"/>
</dbReference>
<evidence type="ECO:0000256" key="1">
    <source>
        <dbReference type="ARBA" id="ARBA00004651"/>
    </source>
</evidence>
<keyword evidence="5" id="KW-0067">ATP-binding</keyword>
<accession>A0A067TFJ0</accession>
<dbReference type="InterPro" id="IPR023299">
    <property type="entry name" value="ATPase_P-typ_cyto_dom_N"/>
</dbReference>
<dbReference type="PRINTS" id="PR00119">
    <property type="entry name" value="CATATPASE"/>
</dbReference>
<evidence type="ECO:0000313" key="12">
    <source>
        <dbReference type="Proteomes" id="UP000027222"/>
    </source>
</evidence>
<feature type="transmembrane region" description="Helical" evidence="9">
    <location>
        <begin position="788"/>
        <end position="812"/>
    </location>
</feature>
<keyword evidence="7 9" id="KW-1133">Transmembrane helix</keyword>
<dbReference type="PANTHER" id="PTHR43294:SF21">
    <property type="entry name" value="CATION TRANSPORTING ATPASE"/>
    <property type="match status" value="1"/>
</dbReference>
<dbReference type="Pfam" id="PF00122">
    <property type="entry name" value="E1-E2_ATPase"/>
    <property type="match status" value="1"/>
</dbReference>
<reference evidence="12" key="1">
    <citation type="journal article" date="2014" name="Proc. Natl. Acad. Sci. U.S.A.">
        <title>Extensive sampling of basidiomycete genomes demonstrates inadequacy of the white-rot/brown-rot paradigm for wood decay fungi.</title>
        <authorList>
            <person name="Riley R."/>
            <person name="Salamov A.A."/>
            <person name="Brown D.W."/>
            <person name="Nagy L.G."/>
            <person name="Floudas D."/>
            <person name="Held B.W."/>
            <person name="Levasseur A."/>
            <person name="Lombard V."/>
            <person name="Morin E."/>
            <person name="Otillar R."/>
            <person name="Lindquist E.A."/>
            <person name="Sun H."/>
            <person name="LaButti K.M."/>
            <person name="Schmutz J."/>
            <person name="Jabbour D."/>
            <person name="Luo H."/>
            <person name="Baker S.E."/>
            <person name="Pisabarro A.G."/>
            <person name="Walton J.D."/>
            <person name="Blanchette R.A."/>
            <person name="Henrissat B."/>
            <person name="Martin F."/>
            <person name="Cullen D."/>
            <person name="Hibbett D.S."/>
            <person name="Grigoriev I.V."/>
        </authorList>
    </citation>
    <scope>NUCLEOTIDE SEQUENCE [LARGE SCALE GENOMIC DNA]</scope>
    <source>
        <strain evidence="12">CBS 339.88</strain>
    </source>
</reference>
<dbReference type="GO" id="GO:0006883">
    <property type="term" value="P:intracellular sodium ion homeostasis"/>
    <property type="evidence" value="ECO:0007669"/>
    <property type="project" value="TreeGrafter"/>
</dbReference>
<dbReference type="Gene3D" id="1.20.1110.10">
    <property type="entry name" value="Calcium-transporting ATPase, transmembrane domain"/>
    <property type="match status" value="2"/>
</dbReference>
<feature type="transmembrane region" description="Helical" evidence="9">
    <location>
        <begin position="127"/>
        <end position="145"/>
    </location>
</feature>
<dbReference type="SFLD" id="SFLDS00003">
    <property type="entry name" value="Haloacid_Dehalogenase"/>
    <property type="match status" value="1"/>
</dbReference>
<dbReference type="EMBL" id="KL142370">
    <property type="protein sequence ID" value="KDR81911.1"/>
    <property type="molecule type" value="Genomic_DNA"/>
</dbReference>
<dbReference type="InterPro" id="IPR023298">
    <property type="entry name" value="ATPase_P-typ_TM_dom_sf"/>
</dbReference>
<evidence type="ECO:0000256" key="3">
    <source>
        <dbReference type="ARBA" id="ARBA00022692"/>
    </source>
</evidence>
<keyword evidence="3 9" id="KW-0812">Transmembrane</keyword>
<evidence type="ECO:0000256" key="5">
    <source>
        <dbReference type="ARBA" id="ARBA00022840"/>
    </source>
</evidence>
<dbReference type="SFLD" id="SFLDF00027">
    <property type="entry name" value="p-type_atpase"/>
    <property type="match status" value="1"/>
</dbReference>
<dbReference type="SUPFAM" id="SSF56784">
    <property type="entry name" value="HAD-like"/>
    <property type="match status" value="1"/>
</dbReference>
<dbReference type="InterPro" id="IPR018303">
    <property type="entry name" value="ATPase_P-typ_P_site"/>
</dbReference>
<dbReference type="InterPro" id="IPR044492">
    <property type="entry name" value="P_typ_ATPase_HD_dom"/>
</dbReference>
<keyword evidence="2" id="KW-1003">Cell membrane</keyword>
<dbReference type="HOGENOM" id="CLU_002360_4_1_1"/>
<dbReference type="OrthoDB" id="158672at2759"/>
<gene>
    <name evidence="11" type="ORF">GALMADRAFT_90360</name>
</gene>
<dbReference type="InterPro" id="IPR004014">
    <property type="entry name" value="ATPase_P-typ_cation-transptr_N"/>
</dbReference>
<dbReference type="GO" id="GO:0036376">
    <property type="term" value="P:sodium ion export across plasma membrane"/>
    <property type="evidence" value="ECO:0007669"/>
    <property type="project" value="TreeGrafter"/>
</dbReference>
<evidence type="ECO:0000256" key="4">
    <source>
        <dbReference type="ARBA" id="ARBA00022741"/>
    </source>
</evidence>
<evidence type="ECO:0000256" key="8">
    <source>
        <dbReference type="ARBA" id="ARBA00023136"/>
    </source>
</evidence>
<name>A0A067TFJ0_GALM3</name>
<dbReference type="InterPro" id="IPR036412">
    <property type="entry name" value="HAD-like_sf"/>
</dbReference>
<evidence type="ECO:0000256" key="7">
    <source>
        <dbReference type="ARBA" id="ARBA00022989"/>
    </source>
</evidence>
<feature type="transmembrane region" description="Helical" evidence="9">
    <location>
        <begin position="289"/>
        <end position="309"/>
    </location>
</feature>
<keyword evidence="12" id="KW-1185">Reference proteome</keyword>
<dbReference type="Pfam" id="PF00689">
    <property type="entry name" value="Cation_ATPase_C"/>
    <property type="match status" value="1"/>
</dbReference>
<feature type="transmembrane region" description="Helical" evidence="9">
    <location>
        <begin position="96"/>
        <end position="115"/>
    </location>
</feature>
<dbReference type="GO" id="GO:0016887">
    <property type="term" value="F:ATP hydrolysis activity"/>
    <property type="evidence" value="ECO:0007669"/>
    <property type="project" value="InterPro"/>
</dbReference>
<evidence type="ECO:0000256" key="2">
    <source>
        <dbReference type="ARBA" id="ARBA00022475"/>
    </source>
</evidence>
<feature type="transmembrane region" description="Helical" evidence="9">
    <location>
        <begin position="927"/>
        <end position="949"/>
    </location>
</feature>
<dbReference type="STRING" id="685588.A0A067TFJ0"/>
<dbReference type="InterPro" id="IPR023214">
    <property type="entry name" value="HAD_sf"/>
</dbReference>
<dbReference type="InterPro" id="IPR008250">
    <property type="entry name" value="ATPase_P-typ_transduc_dom_A_sf"/>
</dbReference>
<dbReference type="PRINTS" id="PR00121">
    <property type="entry name" value="NAKATPASE"/>
</dbReference>
<dbReference type="Pfam" id="PF13246">
    <property type="entry name" value="Cation_ATPase"/>
    <property type="match status" value="1"/>
</dbReference>
<keyword evidence="6" id="KW-1278">Translocase</keyword>
<proteinExistence type="predicted"/>
<dbReference type="InterPro" id="IPR001757">
    <property type="entry name" value="P_typ_ATPase"/>
</dbReference>
<dbReference type="Gene3D" id="3.40.1110.10">
    <property type="entry name" value="Calcium-transporting ATPase, cytoplasmic domain N"/>
    <property type="match status" value="1"/>
</dbReference>
<protein>
    <recommendedName>
        <fullName evidence="10">Cation-transporting P-type ATPase N-terminal domain-containing protein</fullName>
    </recommendedName>
</protein>
<dbReference type="PANTHER" id="PTHR43294">
    <property type="entry name" value="SODIUM/POTASSIUM-TRANSPORTING ATPASE SUBUNIT ALPHA"/>
    <property type="match status" value="1"/>
</dbReference>
<feature type="transmembrane region" description="Helical" evidence="9">
    <location>
        <begin position="1031"/>
        <end position="1053"/>
    </location>
</feature>
<dbReference type="GO" id="GO:0005886">
    <property type="term" value="C:plasma membrane"/>
    <property type="evidence" value="ECO:0007669"/>
    <property type="project" value="UniProtKB-SubCell"/>
</dbReference>
<dbReference type="SUPFAM" id="SSF81660">
    <property type="entry name" value="Metal cation-transporting ATPase, ATP-binding domain N"/>
    <property type="match status" value="1"/>
</dbReference>
<evidence type="ECO:0000259" key="10">
    <source>
        <dbReference type="SMART" id="SM00831"/>
    </source>
</evidence>
<dbReference type="Pfam" id="PF00690">
    <property type="entry name" value="Cation_ATPase_N"/>
    <property type="match status" value="1"/>
</dbReference>
<organism evidence="11 12">
    <name type="scientific">Galerina marginata (strain CBS 339.88)</name>
    <dbReference type="NCBI Taxonomy" id="685588"/>
    <lineage>
        <taxon>Eukaryota</taxon>
        <taxon>Fungi</taxon>
        <taxon>Dikarya</taxon>
        <taxon>Basidiomycota</taxon>
        <taxon>Agaricomycotina</taxon>
        <taxon>Agaricomycetes</taxon>
        <taxon>Agaricomycetidae</taxon>
        <taxon>Agaricales</taxon>
        <taxon>Agaricineae</taxon>
        <taxon>Strophariaceae</taxon>
        <taxon>Galerina</taxon>
    </lineage>
</organism>
<feature type="transmembrane region" description="Helical" evidence="9">
    <location>
        <begin position="1065"/>
        <end position="1087"/>
    </location>
</feature>
<sequence length="1128" mass="124836">MKRTMTQEEKDLAAAGYDHLHAPEQKHDEKNVDIHEHQLDFDGLTEELKTSFDTKDAGHSFGLTADEAKARLQRDGPNILTPPVKKSAFRKFLERLFTMFNILLMIAGLLEYGLLGFGFRANFANTYLGAILILVAFINASIDFYQIQKSEAILASFLAMIPPSCRVVRDATIATIPAAELVKGDLVLLRSGDKTPADLVLFSATDLKVDNSSLTGESEPQERHSVPHGCKKRPVEADNLVFNSTLVVNGEGWGVVVRTGDHTFIGQIASLTGEESGNESPLAVEIARFVVIVSCIAILFAIIFFAVGITTVYKGHASQTVTFAVSILVAFVPEGLPSVVTLLLSIAAKRMAKQNVLVKDLQGVETLGSLTLLATDKTGTLTRNQMTVTNLWSAQKMSSAFQSNNDDETTQKFSIDASGMREMVDIAALNSRVKFDRTDVPFDKRTILGDATETGLTRFAGRYLQTDYDLHLKSNPKVFEVPFNSTNKWALVILNKPHENGVLTAYIKGAPERVLAKCTTYLKDGQKIPITNEFKEEYDEAYDYMASRGHRVIACAQLLLPGAEFPASHPFSRTDDQFPISEYCFVGLVSLEDPPKHGVREAIGTLRLAGIKVMMVTGDHPKTAEAIARKINLILGDTRETLAKKTDRAIEDVYDDEVSAVVVHGDDIDGLQGWQWDQIFSKDEIVFARTSPKHKLEIVKRAQALGHIVGVTGDGVNDSPALKKADLGIAMNISGSDVSKEAANMILLDDNFASTVKGVAEGRQIFVNLKRSIQYTLSHSTPEVIPQLLYVVVPIPLPLSAILILVIGKFYLKLRCIFDTKLVTIDLGFELCVALSFAWDKPETEDGLMRMKPRKPVNERSILALKRRALVRSKTLRRDTETLEVIAPSKISVLLSKLKTPFRRSFWEEMFEKTDNETLVDGKLLSYAYLEAGMIETLACLVAYFVVFFKQGFSPSDLKSAQKAGLYFTKSSPDFINYQGRSINAQGQVDALGQAQSIVYLSIFITQCFNVFAVKARLSYPFGRRVVSNKWNFAGILAGACLGMFIVYTPPLHVVFGGSFHLSPLYWLIPAAFGVLLLAWASLRVVLLRKSVEHMKVKDIKGLMMCKLLLIRVPTMRTMSMRSRGSRH</sequence>
<dbReference type="FunFam" id="3.40.1110.10:FF:000061">
    <property type="entry name" value="Potassium-transporting ATPase alpha chain 1"/>
    <property type="match status" value="1"/>
</dbReference>
<dbReference type="SFLD" id="SFLDG00002">
    <property type="entry name" value="C1.7:_P-type_atpase_like"/>
    <property type="match status" value="1"/>
</dbReference>
<dbReference type="Proteomes" id="UP000027222">
    <property type="component" value="Unassembled WGS sequence"/>
</dbReference>
<dbReference type="GO" id="GO:0005391">
    <property type="term" value="F:P-type sodium:potassium-exchanging transporter activity"/>
    <property type="evidence" value="ECO:0007669"/>
    <property type="project" value="TreeGrafter"/>
</dbReference>
<dbReference type="InterPro" id="IPR006068">
    <property type="entry name" value="ATPase_P-typ_cation-transptr_C"/>
</dbReference>
<dbReference type="SUPFAM" id="SSF81653">
    <property type="entry name" value="Calcium ATPase, transduction domain A"/>
    <property type="match status" value="1"/>
</dbReference>
<comment type="subcellular location">
    <subcellularLocation>
        <location evidence="1">Cell membrane</location>
        <topology evidence="1">Multi-pass membrane protein</topology>
    </subcellularLocation>
</comment>
<evidence type="ECO:0000313" key="11">
    <source>
        <dbReference type="EMBL" id="KDR81911.1"/>
    </source>
</evidence>
<evidence type="ECO:0000256" key="9">
    <source>
        <dbReference type="SAM" id="Phobius"/>
    </source>
</evidence>
<dbReference type="SUPFAM" id="SSF81665">
    <property type="entry name" value="Calcium ATPase, transmembrane domain M"/>
    <property type="match status" value="2"/>
</dbReference>
<feature type="transmembrane region" description="Helical" evidence="9">
    <location>
        <begin position="321"/>
        <end position="344"/>
    </location>
</feature>
<dbReference type="FunFam" id="3.40.50.1000:FF:000083">
    <property type="entry name" value="Sodium/potassium-transporting ATPase subunit alpha"/>
    <property type="match status" value="1"/>
</dbReference>
<dbReference type="InterPro" id="IPR059000">
    <property type="entry name" value="ATPase_P-type_domA"/>
</dbReference>
<dbReference type="NCBIfam" id="TIGR01494">
    <property type="entry name" value="ATPase_P-type"/>
    <property type="match status" value="2"/>
</dbReference>
<evidence type="ECO:0000256" key="6">
    <source>
        <dbReference type="ARBA" id="ARBA00022967"/>
    </source>
</evidence>
<dbReference type="AlphaFoldDB" id="A0A067TFJ0"/>
<dbReference type="PROSITE" id="PS00154">
    <property type="entry name" value="ATPASE_E1_E2"/>
    <property type="match status" value="1"/>
</dbReference>
<keyword evidence="4" id="KW-0547">Nucleotide-binding</keyword>
<dbReference type="Gene3D" id="3.40.50.1000">
    <property type="entry name" value="HAD superfamily/HAD-like"/>
    <property type="match status" value="1"/>
</dbReference>
<dbReference type="GO" id="GO:1902600">
    <property type="term" value="P:proton transmembrane transport"/>
    <property type="evidence" value="ECO:0007669"/>
    <property type="project" value="TreeGrafter"/>
</dbReference>
<keyword evidence="8 9" id="KW-0472">Membrane</keyword>
<dbReference type="InterPro" id="IPR050510">
    <property type="entry name" value="Cation_transp_ATPase_P-type"/>
</dbReference>
<feature type="domain" description="Cation-transporting P-type ATPase N-terminal" evidence="10">
    <location>
        <begin position="35"/>
        <end position="116"/>
    </location>
</feature>
<dbReference type="SMART" id="SM00831">
    <property type="entry name" value="Cation_ATPase_N"/>
    <property type="match status" value="1"/>
</dbReference>